<dbReference type="InterPro" id="IPR000600">
    <property type="entry name" value="ROK"/>
</dbReference>
<dbReference type="GO" id="GO:0016301">
    <property type="term" value="F:kinase activity"/>
    <property type="evidence" value="ECO:0007669"/>
    <property type="project" value="UniProtKB-KW"/>
</dbReference>
<proteinExistence type="inferred from homology"/>
<gene>
    <name evidence="3" type="ORF">QFZ46_000400</name>
</gene>
<dbReference type="SUPFAM" id="SSF53067">
    <property type="entry name" value="Actin-like ATPase domain"/>
    <property type="match status" value="1"/>
</dbReference>
<keyword evidence="4" id="KW-1185">Reference proteome</keyword>
<sequence>MAARQDTADRDLVAPATARPAARTTNEDVRQQNLSAVLQLVHGRGALSRSEIGAWTGLTRSTVTALVQELLDLQVVCETSVKPTGRAGRPSLGVAAEDRVVALSVSADPHAVSVALVGLGGAVHSRVRHDLAKPPNPRRFAQLTSSLVDGMRADIDRHYRLVGAGVAVPGLVDSGGTVLLSPSLGWRRENLAHRLADAIGMEVTVGNDTSVGAMAETRFGVGRDVDNVLYLSGSMNGIGGGLVLDGALVRGTSGFAGEFGHTVVNTSGALCSCGRRGCLQVEVHPAKVLALLGRRGLDEDELDIELGLVRDPVTLAEVARQVDVLSVALTNFVNAFAPQMVVLSGYLGVLLATSRERLSAAVRLHPVGAEGRTVRLERAHMRSHLMQIAPAELAFESLLSDPVSRAPRA</sequence>
<dbReference type="EMBL" id="JAUSXK010000001">
    <property type="protein sequence ID" value="MDQ0642240.1"/>
    <property type="molecule type" value="Genomic_DNA"/>
</dbReference>
<dbReference type="Pfam" id="PF00480">
    <property type="entry name" value="ROK"/>
    <property type="match status" value="1"/>
</dbReference>
<feature type="compositionally biased region" description="Low complexity" evidence="2">
    <location>
        <begin position="14"/>
        <end position="24"/>
    </location>
</feature>
<dbReference type="Proteomes" id="UP001239085">
    <property type="component" value="Unassembled WGS sequence"/>
</dbReference>
<evidence type="ECO:0000313" key="4">
    <source>
        <dbReference type="Proteomes" id="UP001239085"/>
    </source>
</evidence>
<dbReference type="Gene3D" id="1.10.10.10">
    <property type="entry name" value="Winged helix-like DNA-binding domain superfamily/Winged helix DNA-binding domain"/>
    <property type="match status" value="1"/>
</dbReference>
<protein>
    <submittedName>
        <fullName evidence="3">NBD/HSP70 family sugar kinase</fullName>
    </submittedName>
</protein>
<name>A0ABU0P4I0_9MICO</name>
<comment type="similarity">
    <text evidence="1">Belongs to the ROK (NagC/XylR) family.</text>
</comment>
<dbReference type="Gene3D" id="3.30.420.40">
    <property type="match status" value="2"/>
</dbReference>
<dbReference type="PANTHER" id="PTHR18964">
    <property type="entry name" value="ROK (REPRESSOR, ORF, KINASE) FAMILY"/>
    <property type="match status" value="1"/>
</dbReference>
<evidence type="ECO:0000313" key="3">
    <source>
        <dbReference type="EMBL" id="MDQ0642240.1"/>
    </source>
</evidence>
<keyword evidence="3" id="KW-0808">Transferase</keyword>
<feature type="region of interest" description="Disordered" evidence="2">
    <location>
        <begin position="1"/>
        <end position="28"/>
    </location>
</feature>
<dbReference type="RefSeq" id="WP_307357785.1">
    <property type="nucleotide sequence ID" value="NZ_JAUSXK010000001.1"/>
</dbReference>
<keyword evidence="3" id="KW-0418">Kinase</keyword>
<comment type="caution">
    <text evidence="3">The sequence shown here is derived from an EMBL/GenBank/DDBJ whole genome shotgun (WGS) entry which is preliminary data.</text>
</comment>
<dbReference type="InterPro" id="IPR036388">
    <property type="entry name" value="WH-like_DNA-bd_sf"/>
</dbReference>
<feature type="compositionally biased region" description="Basic and acidic residues" evidence="2">
    <location>
        <begin position="1"/>
        <end position="12"/>
    </location>
</feature>
<accession>A0ABU0P4I0</accession>
<dbReference type="PANTHER" id="PTHR18964:SF149">
    <property type="entry name" value="BIFUNCTIONAL UDP-N-ACETYLGLUCOSAMINE 2-EPIMERASE_N-ACETYLMANNOSAMINE KINASE"/>
    <property type="match status" value="1"/>
</dbReference>
<dbReference type="InterPro" id="IPR043129">
    <property type="entry name" value="ATPase_NBD"/>
</dbReference>
<evidence type="ECO:0000256" key="2">
    <source>
        <dbReference type="SAM" id="MobiDB-lite"/>
    </source>
</evidence>
<organism evidence="3 4">
    <name type="scientific">Microbacterium murale</name>
    <dbReference type="NCBI Taxonomy" id="1081040"/>
    <lineage>
        <taxon>Bacteria</taxon>
        <taxon>Bacillati</taxon>
        <taxon>Actinomycetota</taxon>
        <taxon>Actinomycetes</taxon>
        <taxon>Micrococcales</taxon>
        <taxon>Microbacteriaceae</taxon>
        <taxon>Microbacterium</taxon>
    </lineage>
</organism>
<dbReference type="InterPro" id="IPR036390">
    <property type="entry name" value="WH_DNA-bd_sf"/>
</dbReference>
<reference evidence="3 4" key="1">
    <citation type="submission" date="2023-07" db="EMBL/GenBank/DDBJ databases">
        <title>Comparative genomics of wheat-associated soil bacteria to identify genetic determinants of phenazine resistance.</title>
        <authorList>
            <person name="Mouncey N."/>
        </authorList>
    </citation>
    <scope>NUCLEOTIDE SEQUENCE [LARGE SCALE GENOMIC DNA]</scope>
    <source>
        <strain evidence="3 4">W2I7</strain>
    </source>
</reference>
<evidence type="ECO:0000256" key="1">
    <source>
        <dbReference type="ARBA" id="ARBA00006479"/>
    </source>
</evidence>
<dbReference type="SUPFAM" id="SSF46785">
    <property type="entry name" value="Winged helix' DNA-binding domain"/>
    <property type="match status" value="1"/>
</dbReference>